<keyword evidence="4 8" id="KW-0812">Transmembrane</keyword>
<dbReference type="InterPro" id="IPR034294">
    <property type="entry name" value="Aquaporin_transptr"/>
</dbReference>
<keyword evidence="6 10" id="KW-1133">Transmembrane helix</keyword>
<dbReference type="PANTHER" id="PTHR19139">
    <property type="entry name" value="AQUAPORIN TRANSPORTER"/>
    <property type="match status" value="1"/>
</dbReference>
<evidence type="ECO:0000256" key="10">
    <source>
        <dbReference type="SAM" id="Phobius"/>
    </source>
</evidence>
<dbReference type="STRING" id="1882483.A0A317XMI3"/>
<dbReference type="InterPro" id="IPR000425">
    <property type="entry name" value="MIP"/>
</dbReference>
<accession>A0A317XMI3</accession>
<proteinExistence type="inferred from homology"/>
<evidence type="ECO:0000256" key="1">
    <source>
        <dbReference type="ARBA" id="ARBA00004141"/>
    </source>
</evidence>
<feature type="transmembrane region" description="Helical" evidence="10">
    <location>
        <begin position="310"/>
        <end position="327"/>
    </location>
</feature>
<dbReference type="EMBL" id="KZ819196">
    <property type="protein sequence ID" value="PWY99049.1"/>
    <property type="molecule type" value="Genomic_DNA"/>
</dbReference>
<feature type="transmembrane region" description="Helical" evidence="10">
    <location>
        <begin position="146"/>
        <end position="167"/>
    </location>
</feature>
<evidence type="ECO:0000256" key="2">
    <source>
        <dbReference type="ARBA" id="ARBA00006175"/>
    </source>
</evidence>
<feature type="transmembrane region" description="Helical" evidence="10">
    <location>
        <begin position="355"/>
        <end position="375"/>
    </location>
</feature>
<dbReference type="PRINTS" id="PR00783">
    <property type="entry name" value="MINTRINSICP"/>
</dbReference>
<keyword evidence="7 10" id="KW-0472">Membrane</keyword>
<dbReference type="FunFam" id="1.20.1080.10:FF:000014">
    <property type="entry name" value="Aquaporin 1"/>
    <property type="match status" value="1"/>
</dbReference>
<dbReference type="AlphaFoldDB" id="A0A317XMI3"/>
<gene>
    <name evidence="11" type="ORF">BCV70DRAFT_238143</name>
</gene>
<reference evidence="11 12" key="1">
    <citation type="journal article" date="2018" name="Mol. Biol. Evol.">
        <title>Broad Genomic Sampling Reveals a Smut Pathogenic Ancestry of the Fungal Clade Ustilaginomycotina.</title>
        <authorList>
            <person name="Kijpornyongpan T."/>
            <person name="Mondo S.J."/>
            <person name="Barry K."/>
            <person name="Sandor L."/>
            <person name="Lee J."/>
            <person name="Lipzen A."/>
            <person name="Pangilinan J."/>
            <person name="LaButti K."/>
            <person name="Hainaut M."/>
            <person name="Henrissat B."/>
            <person name="Grigoriev I.V."/>
            <person name="Spatafora J.W."/>
            <person name="Aime M.C."/>
        </authorList>
    </citation>
    <scope>NUCLEOTIDE SEQUENCE [LARGE SCALE GENOMIC DNA]</scope>
    <source>
        <strain evidence="11 12">MCA 3645</strain>
    </source>
</reference>
<feature type="transmembrane region" description="Helical" evidence="10">
    <location>
        <begin position="284"/>
        <end position="303"/>
    </location>
</feature>
<feature type="compositionally biased region" description="Polar residues" evidence="9">
    <location>
        <begin position="1"/>
        <end position="14"/>
    </location>
</feature>
<feature type="region of interest" description="Disordered" evidence="9">
    <location>
        <begin position="1"/>
        <end position="72"/>
    </location>
</feature>
<evidence type="ECO:0000256" key="4">
    <source>
        <dbReference type="ARBA" id="ARBA00022692"/>
    </source>
</evidence>
<dbReference type="Gene3D" id="1.20.1080.10">
    <property type="entry name" value="Glycerol uptake facilitator protein"/>
    <property type="match status" value="1"/>
</dbReference>
<organism evidence="11 12">
    <name type="scientific">Testicularia cyperi</name>
    <dbReference type="NCBI Taxonomy" id="1882483"/>
    <lineage>
        <taxon>Eukaryota</taxon>
        <taxon>Fungi</taxon>
        <taxon>Dikarya</taxon>
        <taxon>Basidiomycota</taxon>
        <taxon>Ustilaginomycotina</taxon>
        <taxon>Ustilaginomycetes</taxon>
        <taxon>Ustilaginales</taxon>
        <taxon>Anthracoideaceae</taxon>
        <taxon>Testicularia</taxon>
    </lineage>
</organism>
<feature type="compositionally biased region" description="Basic and acidic residues" evidence="9">
    <location>
        <begin position="455"/>
        <end position="467"/>
    </location>
</feature>
<dbReference type="OrthoDB" id="3222at2759"/>
<dbReference type="InParanoid" id="A0A317XMI3"/>
<evidence type="ECO:0000256" key="9">
    <source>
        <dbReference type="SAM" id="MobiDB-lite"/>
    </source>
</evidence>
<protein>
    <submittedName>
        <fullName evidence="11">Aquaporin-like protein</fullName>
    </submittedName>
</protein>
<dbReference type="Proteomes" id="UP000246740">
    <property type="component" value="Unassembled WGS sequence"/>
</dbReference>
<sequence>MSARQDSLNMTNPTVPAAGTGVYSEAKTSSHAGPGTAATAVNDAHVASSEHQGGHQAGGLYTAPTGAPVPNTDRPLQQMVAQPSIFSIGSGGAEQAAEQPTLLERRESLVMEEQLPAFMKIDESDHKHRHHYRAALKRRLELKNNLVAFVSEFVGTVLFLFFSFGIATQATNARAANQDNGGSTSLSQNAPPDTSALLYSSLGFGFSLAVNAWTFYRVSGGLFNPAVTLALFLTGTLNWFQLFHLTVAQLAGGIAAAALCDGIIPGTVNARTTLANGITVAQGFWLEFFLTAQLLFAIFMLAAEKHRGTFLAPVGIGLALFIAELFGTNYTGGSLNPARTLGPDVIAGRFESYHWIYWIAPYGAALVTAAFYQFLKYFQYESVNIGQDADESKQVFRDAYGNVMGVLEFMPASDFAFQKVKPQPEENEGERTRDGTVINSSSDHNGLTAAGLVKRSREEKEAAHTNKEVPNGVA</sequence>
<feature type="region of interest" description="Disordered" evidence="9">
    <location>
        <begin position="422"/>
        <end position="474"/>
    </location>
</feature>
<keyword evidence="5" id="KW-0677">Repeat</keyword>
<keyword evidence="12" id="KW-1185">Reference proteome</keyword>
<evidence type="ECO:0000256" key="3">
    <source>
        <dbReference type="ARBA" id="ARBA00022448"/>
    </source>
</evidence>
<dbReference type="GO" id="GO:0015250">
    <property type="term" value="F:water channel activity"/>
    <property type="evidence" value="ECO:0007669"/>
    <property type="project" value="TreeGrafter"/>
</dbReference>
<evidence type="ECO:0000256" key="8">
    <source>
        <dbReference type="RuleBase" id="RU000477"/>
    </source>
</evidence>
<evidence type="ECO:0000256" key="7">
    <source>
        <dbReference type="ARBA" id="ARBA00023136"/>
    </source>
</evidence>
<keyword evidence="3 8" id="KW-0813">Transport</keyword>
<name>A0A317XMI3_9BASI</name>
<comment type="subcellular location">
    <subcellularLocation>
        <location evidence="1">Membrane</location>
        <topology evidence="1">Multi-pass membrane protein</topology>
    </subcellularLocation>
</comment>
<dbReference type="SUPFAM" id="SSF81338">
    <property type="entry name" value="Aquaporin-like"/>
    <property type="match status" value="1"/>
</dbReference>
<dbReference type="GO" id="GO:0005886">
    <property type="term" value="C:plasma membrane"/>
    <property type="evidence" value="ECO:0007669"/>
    <property type="project" value="TreeGrafter"/>
</dbReference>
<dbReference type="InterPro" id="IPR023271">
    <property type="entry name" value="Aquaporin-like"/>
</dbReference>
<evidence type="ECO:0000256" key="6">
    <source>
        <dbReference type="ARBA" id="ARBA00022989"/>
    </source>
</evidence>
<dbReference type="PANTHER" id="PTHR19139:SF199">
    <property type="entry name" value="MIP17260P"/>
    <property type="match status" value="1"/>
</dbReference>
<evidence type="ECO:0000313" key="11">
    <source>
        <dbReference type="EMBL" id="PWY99049.1"/>
    </source>
</evidence>
<comment type="similarity">
    <text evidence="2 8">Belongs to the MIP/aquaporin (TC 1.A.8) family.</text>
</comment>
<evidence type="ECO:0000313" key="12">
    <source>
        <dbReference type="Proteomes" id="UP000246740"/>
    </source>
</evidence>
<dbReference type="Pfam" id="PF00230">
    <property type="entry name" value="MIP"/>
    <property type="match status" value="1"/>
</dbReference>
<feature type="transmembrane region" description="Helical" evidence="10">
    <location>
        <begin position="222"/>
        <end position="240"/>
    </location>
</feature>
<evidence type="ECO:0000256" key="5">
    <source>
        <dbReference type="ARBA" id="ARBA00022737"/>
    </source>
</evidence>